<keyword evidence="1" id="KW-0808">Transferase</keyword>
<evidence type="ECO:0000259" key="2">
    <source>
        <dbReference type="Pfam" id="PF13581"/>
    </source>
</evidence>
<protein>
    <submittedName>
        <fullName evidence="3">Anti-sigma B factor RsbW</fullName>
    </submittedName>
</protein>
<keyword evidence="4" id="KW-1185">Reference proteome</keyword>
<reference evidence="4" key="1">
    <citation type="submission" date="2016-07" db="EMBL/GenBank/DDBJ databases">
        <authorList>
            <person name="Florea S."/>
            <person name="Webb J.S."/>
            <person name="Jaromczyk J."/>
            <person name="Schardl C.L."/>
        </authorList>
    </citation>
    <scope>NUCLEOTIDE SEQUENCE [LARGE SCALE GENOMIC DNA]</scope>
    <source>
        <strain evidence="4">CY1</strain>
    </source>
</reference>
<dbReference type="AlphaFoldDB" id="A0A1V4HNT7"/>
<dbReference type="STRING" id="1469647.BC351_21025"/>
<accession>A0A1V4HNT7</accession>
<dbReference type="EMBL" id="MBTG01000007">
    <property type="protein sequence ID" value="OPH59392.1"/>
    <property type="molecule type" value="Genomic_DNA"/>
</dbReference>
<name>A0A1V4HNT7_9BACL</name>
<dbReference type="Gene3D" id="3.30.565.10">
    <property type="entry name" value="Histidine kinase-like ATPase, C-terminal domain"/>
    <property type="match status" value="1"/>
</dbReference>
<dbReference type="RefSeq" id="WP_079411016.1">
    <property type="nucleotide sequence ID" value="NZ_MBTG01000007.1"/>
</dbReference>
<keyword evidence="1" id="KW-0723">Serine/threonine-protein kinase</keyword>
<evidence type="ECO:0000256" key="1">
    <source>
        <dbReference type="ARBA" id="ARBA00022527"/>
    </source>
</evidence>
<evidence type="ECO:0000313" key="3">
    <source>
        <dbReference type="EMBL" id="OPH59392.1"/>
    </source>
</evidence>
<sequence>MTTLYIGLTIPAKAEYLDIVRLTLYGVATKAGFSFEDIEDMKVAVAEACNNAILHAYDDQIGTVEVQFEHSEGYLRISVKDEGNSFNYVQTDPDEATLHHKSISEATVGGLGLFLMQALMDDVQVRTNSGKGTEVILLKHLAGQLNRKEEMV</sequence>
<dbReference type="InterPro" id="IPR003594">
    <property type="entry name" value="HATPase_dom"/>
</dbReference>
<dbReference type="Proteomes" id="UP000190626">
    <property type="component" value="Unassembled WGS sequence"/>
</dbReference>
<proteinExistence type="predicted"/>
<feature type="domain" description="Histidine kinase/HSP90-like ATPase" evidence="2">
    <location>
        <begin position="10"/>
        <end position="137"/>
    </location>
</feature>
<keyword evidence="1" id="KW-0418">Kinase</keyword>
<organism evidence="3 4">
    <name type="scientific">Paenibacillus ferrarius</name>
    <dbReference type="NCBI Taxonomy" id="1469647"/>
    <lineage>
        <taxon>Bacteria</taxon>
        <taxon>Bacillati</taxon>
        <taxon>Bacillota</taxon>
        <taxon>Bacilli</taxon>
        <taxon>Bacillales</taxon>
        <taxon>Paenibacillaceae</taxon>
        <taxon>Paenibacillus</taxon>
    </lineage>
</organism>
<gene>
    <name evidence="3" type="ORF">BC351_21025</name>
</gene>
<dbReference type="Pfam" id="PF13581">
    <property type="entry name" value="HATPase_c_2"/>
    <property type="match status" value="1"/>
</dbReference>
<dbReference type="OrthoDB" id="9798941at2"/>
<evidence type="ECO:0000313" key="4">
    <source>
        <dbReference type="Proteomes" id="UP000190626"/>
    </source>
</evidence>
<dbReference type="SUPFAM" id="SSF55874">
    <property type="entry name" value="ATPase domain of HSP90 chaperone/DNA topoisomerase II/histidine kinase"/>
    <property type="match status" value="1"/>
</dbReference>
<dbReference type="GO" id="GO:0004674">
    <property type="term" value="F:protein serine/threonine kinase activity"/>
    <property type="evidence" value="ECO:0007669"/>
    <property type="project" value="UniProtKB-KW"/>
</dbReference>
<comment type="caution">
    <text evidence="3">The sequence shown here is derived from an EMBL/GenBank/DDBJ whole genome shotgun (WGS) entry which is preliminary data.</text>
</comment>
<dbReference type="NCBIfam" id="NF003144">
    <property type="entry name" value="PRK04069.1"/>
    <property type="match status" value="1"/>
</dbReference>
<dbReference type="InterPro" id="IPR050267">
    <property type="entry name" value="Anti-sigma-factor_SerPK"/>
</dbReference>
<dbReference type="PANTHER" id="PTHR35526">
    <property type="entry name" value="ANTI-SIGMA-F FACTOR RSBW-RELATED"/>
    <property type="match status" value="1"/>
</dbReference>
<dbReference type="CDD" id="cd16936">
    <property type="entry name" value="HATPase_RsbW-like"/>
    <property type="match status" value="1"/>
</dbReference>
<dbReference type="InterPro" id="IPR036890">
    <property type="entry name" value="HATPase_C_sf"/>
</dbReference>
<dbReference type="PANTHER" id="PTHR35526:SF3">
    <property type="entry name" value="ANTI-SIGMA-F FACTOR RSBW"/>
    <property type="match status" value="1"/>
</dbReference>